<dbReference type="STRING" id="1147741.A0A158Q8J4"/>
<evidence type="ECO:0000259" key="8">
    <source>
        <dbReference type="PROSITE" id="PS51456"/>
    </source>
</evidence>
<evidence type="ECO:0000256" key="7">
    <source>
        <dbReference type="SAM" id="Coils"/>
    </source>
</evidence>
<evidence type="ECO:0000256" key="6">
    <source>
        <dbReference type="PROSITE-ProRule" id="PRU00782"/>
    </source>
</evidence>
<comment type="caution">
    <text evidence="6">Lacks conserved residue(s) required for the propagation of feature annotation.</text>
</comment>
<dbReference type="Gene3D" id="3.40.850.10">
    <property type="entry name" value="Kinesin motor domain"/>
    <property type="match status" value="2"/>
</dbReference>
<keyword evidence="2" id="KW-0067">ATP-binding</keyword>
<dbReference type="GO" id="GO:0030048">
    <property type="term" value="P:actin filament-based movement"/>
    <property type="evidence" value="ECO:0007669"/>
    <property type="project" value="TreeGrafter"/>
</dbReference>
<comment type="similarity">
    <text evidence="6">Belongs to the TRAFAC class myosin-kinesin ATPase superfamily. Myosin family.</text>
</comment>
<dbReference type="GO" id="GO:0005524">
    <property type="term" value="F:ATP binding"/>
    <property type="evidence" value="ECO:0007669"/>
    <property type="project" value="UniProtKB-KW"/>
</dbReference>
<dbReference type="Pfam" id="PF16521">
    <property type="entry name" value="Myosin-VI_CBD"/>
    <property type="match status" value="1"/>
</dbReference>
<dbReference type="GO" id="GO:0030139">
    <property type="term" value="C:endocytic vesicle"/>
    <property type="evidence" value="ECO:0007669"/>
    <property type="project" value="TreeGrafter"/>
</dbReference>
<feature type="domain" description="Myosin motor" evidence="8">
    <location>
        <begin position="61"/>
        <end position="685"/>
    </location>
</feature>
<evidence type="ECO:0000256" key="4">
    <source>
        <dbReference type="ARBA" id="ARBA00023175"/>
    </source>
</evidence>
<reference evidence="10" key="1">
    <citation type="submission" date="2016-04" db="UniProtKB">
        <authorList>
            <consortium name="WormBaseParasite"/>
        </authorList>
    </citation>
    <scope>IDENTIFICATION</scope>
</reference>
<dbReference type="Pfam" id="PF21521">
    <property type="entry name" value="MYO6_lever"/>
    <property type="match status" value="1"/>
</dbReference>
<keyword evidence="5 6" id="KW-0009">Actin-binding</keyword>
<accession>A0A158Q8J4</accession>
<keyword evidence="9" id="KW-1185">Reference proteome</keyword>
<keyword evidence="7" id="KW-0175">Coiled coil</keyword>
<dbReference type="Gene3D" id="2.30.30.360">
    <property type="entry name" value="Myosin S1 fragment, N-terminal"/>
    <property type="match status" value="1"/>
</dbReference>
<dbReference type="PANTHER" id="PTHR13140:SF745">
    <property type="entry name" value="UNCONVENTIONAL MYOSIN-VI"/>
    <property type="match status" value="1"/>
</dbReference>
<evidence type="ECO:0000313" key="9">
    <source>
        <dbReference type="Proteomes" id="UP000050640"/>
    </source>
</evidence>
<dbReference type="PANTHER" id="PTHR13140">
    <property type="entry name" value="MYOSIN"/>
    <property type="match status" value="1"/>
</dbReference>
<dbReference type="PROSITE" id="PS50096">
    <property type="entry name" value="IQ"/>
    <property type="match status" value="1"/>
</dbReference>
<dbReference type="GO" id="GO:0005886">
    <property type="term" value="C:plasma membrane"/>
    <property type="evidence" value="ECO:0007669"/>
    <property type="project" value="TreeGrafter"/>
</dbReference>
<dbReference type="SUPFAM" id="SSF52540">
    <property type="entry name" value="P-loop containing nucleoside triphosphate hydrolases"/>
    <property type="match status" value="1"/>
</dbReference>
<sequence>MNGTEEAFGRLVWAPDPQDGFRLCILRDIGSEAVSVEPIYGGPVVSARYDEIFPTEKDEKKDVDDNCALMYLNEGTLLNNCRLRYARKQIYTYVANILISINPYEQIPDLYSGATIQKYQGKSIGTLPPHNSVGGGFISHYLLEKSRICHQLEGERNYHIFYQLIAGADEQMAKRLQLRSSNSFKYLKHGCTQFFSGPNTANKIAKDRRGKQDSDLHDELLDDYNDFQRLLKGLCSIGFDVQELNTLFDIVAAILHLGDIHFVENLEGAKDGCVIEPSSKASLHSAASLLGLDDYELKNGFTTRIMQPAKGGVKGTIIRIPLKPHEAAAARDALAKAIYSKLFDAIVSRINKCIPFSNSTSYIGVLDIAGFEFFTRNSFEQFCINYCNEKLQNFFNDRILKQEQDLYAKEGLNVARIEYNDNDDCIDLFERKMNGLLDLLDEEARLPKPSSHHFTSCAHQQLKNHFRLTTPRKSKLREHREMRDDEGLLIRHFAGSVCYETSLFLEKNNDALHSSLELLLDSSNVSFLRSLFSTNNDKSQDDIRKKSFSNKLVLASVSNKFRAQLIELLKKLQLTNTNFVRCIKPNSRMKPGEFEGAMILSQLKCAGMTSVLKLMQEGYPSRTSFAELYKTYEKIMPSKLTRLDPRLFCKCLFHALGLNETDFKFGQTKVFFRPGKFAEFDQMLRQDPVHMEGLIKKVQSWLLHVYWKKAQYGVLSCIKLKNKILWRTTQLTKIQSALRGHLSRKVYRPRLHLYRNTNMLWERVTELKKMLKHLSPSSQSEWSSVISEINTETQQLLRDIKKHFQTCDDKQLDNLKNHHERMLQKINSTLSLLRQQFARDEQRKIKKMEEKQRVEIEKEKQRKMEEQKLEQQRIERTKLEEKRKQEEEEYRLQQEVLRAQSEREEELRRQRNEELRQEELDGEIARRLAREDCTLQMIENNASRKEKNFGTSKYDLTKYKYVELRDIINTSTDTDLLIACKEEFHRRLQIYQQWKELNESSILERQTNRIPMAVLASSSKGFTSPFSQNNVTLQRYFKVPFAKPAHGHMNMRDVSEVASSHGMWYAHFDGQWIARQMELHPNKKPVLLLAGRDDMEMCELSLDATQLTRKKGAEITANEFEVLWYQCGGPEYHVRHERN</sequence>
<evidence type="ECO:0000256" key="5">
    <source>
        <dbReference type="ARBA" id="ARBA00023203"/>
    </source>
</evidence>
<dbReference type="InterPro" id="IPR036961">
    <property type="entry name" value="Kinesin_motor_dom_sf"/>
</dbReference>
<dbReference type="Proteomes" id="UP000050640">
    <property type="component" value="Unplaced"/>
</dbReference>
<dbReference type="SMART" id="SM00242">
    <property type="entry name" value="MYSc"/>
    <property type="match status" value="1"/>
</dbReference>
<dbReference type="PROSITE" id="PS51456">
    <property type="entry name" value="MYOSIN_MOTOR"/>
    <property type="match status" value="1"/>
</dbReference>
<evidence type="ECO:0000256" key="1">
    <source>
        <dbReference type="ARBA" id="ARBA00022741"/>
    </source>
</evidence>
<keyword evidence="1" id="KW-0547">Nucleotide-binding</keyword>
<dbReference type="WBParaSite" id="EEL_0000777701-mRNA-1">
    <property type="protein sequence ID" value="EEL_0000777701-mRNA-1"/>
    <property type="gene ID" value="EEL_0000777701"/>
</dbReference>
<protein>
    <submittedName>
        <fullName evidence="10">Myosin motor domain-containing protein</fullName>
    </submittedName>
</protein>
<dbReference type="InterPro" id="IPR049016">
    <property type="entry name" value="MYO6_lever"/>
</dbReference>
<evidence type="ECO:0000256" key="2">
    <source>
        <dbReference type="ARBA" id="ARBA00022840"/>
    </source>
</evidence>
<keyword evidence="4" id="KW-0505">Motor protein</keyword>
<dbReference type="GO" id="GO:0000146">
    <property type="term" value="F:microfilament motor activity"/>
    <property type="evidence" value="ECO:0007669"/>
    <property type="project" value="TreeGrafter"/>
</dbReference>
<dbReference type="AlphaFoldDB" id="A0A158Q8J4"/>
<dbReference type="InterPro" id="IPR027417">
    <property type="entry name" value="P-loop_NTPase"/>
</dbReference>
<name>A0A158Q8J4_9BILA</name>
<dbReference type="GO" id="GO:0051015">
    <property type="term" value="F:actin filament binding"/>
    <property type="evidence" value="ECO:0007669"/>
    <property type="project" value="InterPro"/>
</dbReference>
<dbReference type="PRINTS" id="PR00193">
    <property type="entry name" value="MYOSINHEAVY"/>
</dbReference>
<dbReference type="Gene3D" id="3.30.70.1590">
    <property type="match status" value="1"/>
</dbReference>
<dbReference type="Gene3D" id="1.20.58.530">
    <property type="match status" value="1"/>
</dbReference>
<dbReference type="InterPro" id="IPR008989">
    <property type="entry name" value="Myosin_S1_N"/>
</dbReference>
<dbReference type="Pfam" id="PF00063">
    <property type="entry name" value="Myosin_head"/>
    <property type="match status" value="2"/>
</dbReference>
<dbReference type="Gene3D" id="1.10.10.820">
    <property type="match status" value="1"/>
</dbReference>
<organism evidence="9 10">
    <name type="scientific">Elaeophora elaphi</name>
    <dbReference type="NCBI Taxonomy" id="1147741"/>
    <lineage>
        <taxon>Eukaryota</taxon>
        <taxon>Metazoa</taxon>
        <taxon>Ecdysozoa</taxon>
        <taxon>Nematoda</taxon>
        <taxon>Chromadorea</taxon>
        <taxon>Rhabditida</taxon>
        <taxon>Spirurina</taxon>
        <taxon>Spiruromorpha</taxon>
        <taxon>Filarioidea</taxon>
        <taxon>Onchocercidae</taxon>
        <taxon>Elaeophora</taxon>
    </lineage>
</organism>
<proteinExistence type="inferred from homology"/>
<evidence type="ECO:0000256" key="3">
    <source>
        <dbReference type="ARBA" id="ARBA00023123"/>
    </source>
</evidence>
<dbReference type="InterPro" id="IPR032412">
    <property type="entry name" value="Myosin-VI_CBD"/>
</dbReference>
<evidence type="ECO:0000313" key="10">
    <source>
        <dbReference type="WBParaSite" id="EEL_0000777701-mRNA-1"/>
    </source>
</evidence>
<dbReference type="GO" id="GO:0007015">
    <property type="term" value="P:actin filament organization"/>
    <property type="evidence" value="ECO:0007669"/>
    <property type="project" value="TreeGrafter"/>
</dbReference>
<feature type="region of interest" description="Actin-binding" evidence="6">
    <location>
        <begin position="565"/>
        <end position="587"/>
    </location>
</feature>
<keyword evidence="3 6" id="KW-0518">Myosin</keyword>
<dbReference type="GO" id="GO:0016459">
    <property type="term" value="C:myosin complex"/>
    <property type="evidence" value="ECO:0007669"/>
    <property type="project" value="UniProtKB-KW"/>
</dbReference>
<dbReference type="Gene3D" id="1.20.120.720">
    <property type="entry name" value="Myosin VI head, motor domain, U50 subdomain"/>
    <property type="match status" value="1"/>
</dbReference>
<dbReference type="CDD" id="cd21759">
    <property type="entry name" value="CBD_MYO6-like"/>
    <property type="match status" value="1"/>
</dbReference>
<feature type="coiled-coil region" evidence="7">
    <location>
        <begin position="839"/>
        <end position="918"/>
    </location>
</feature>
<dbReference type="Gene3D" id="6.10.220.10">
    <property type="match status" value="1"/>
</dbReference>
<dbReference type="InterPro" id="IPR001609">
    <property type="entry name" value="Myosin_head_motor_dom-like"/>
</dbReference>